<dbReference type="PRINTS" id="PR00344">
    <property type="entry name" value="BCTRLSENSOR"/>
</dbReference>
<feature type="transmembrane region" description="Helical" evidence="9">
    <location>
        <begin position="6"/>
        <end position="28"/>
    </location>
</feature>
<dbReference type="PANTHER" id="PTHR45453">
    <property type="entry name" value="PHOSPHATE REGULON SENSOR PROTEIN PHOR"/>
    <property type="match status" value="1"/>
</dbReference>
<dbReference type="AlphaFoldDB" id="A0A8J7L2T1"/>
<comment type="subcellular location">
    <subcellularLocation>
        <location evidence="2">Membrane</location>
    </subcellularLocation>
</comment>
<dbReference type="Proteomes" id="UP000623269">
    <property type="component" value="Unassembled WGS sequence"/>
</dbReference>
<dbReference type="InterPro" id="IPR004358">
    <property type="entry name" value="Sig_transdc_His_kin-like_C"/>
</dbReference>
<evidence type="ECO:0000256" key="7">
    <source>
        <dbReference type="ARBA" id="ARBA00023012"/>
    </source>
</evidence>
<dbReference type="EMBL" id="JAEAGR010000010">
    <property type="protein sequence ID" value="MBH1941273.1"/>
    <property type="molecule type" value="Genomic_DNA"/>
</dbReference>
<feature type="domain" description="HAMP" evidence="11">
    <location>
        <begin position="189"/>
        <end position="241"/>
    </location>
</feature>
<dbReference type="PROSITE" id="PS50109">
    <property type="entry name" value="HIS_KIN"/>
    <property type="match status" value="1"/>
</dbReference>
<dbReference type="Gene3D" id="6.10.340.10">
    <property type="match status" value="1"/>
</dbReference>
<dbReference type="FunFam" id="1.10.287.130:FF:000001">
    <property type="entry name" value="Two-component sensor histidine kinase"/>
    <property type="match status" value="1"/>
</dbReference>
<dbReference type="Pfam" id="PF02518">
    <property type="entry name" value="HATPase_c"/>
    <property type="match status" value="1"/>
</dbReference>
<dbReference type="FunFam" id="3.30.565.10:FF:000006">
    <property type="entry name" value="Sensor histidine kinase WalK"/>
    <property type="match status" value="1"/>
</dbReference>
<keyword evidence="9" id="KW-0812">Transmembrane</keyword>
<dbReference type="InterPro" id="IPR003661">
    <property type="entry name" value="HisK_dim/P_dom"/>
</dbReference>
<dbReference type="InterPro" id="IPR036097">
    <property type="entry name" value="HisK_dim/P_sf"/>
</dbReference>
<keyword evidence="5" id="KW-0808">Transferase</keyword>
<keyword evidence="6" id="KW-0418">Kinase</keyword>
<dbReference type="SMART" id="SM00387">
    <property type="entry name" value="HATPase_c"/>
    <property type="match status" value="1"/>
</dbReference>
<dbReference type="GO" id="GO:0016036">
    <property type="term" value="P:cellular response to phosphate starvation"/>
    <property type="evidence" value="ECO:0007669"/>
    <property type="project" value="TreeGrafter"/>
</dbReference>
<proteinExistence type="predicted"/>
<reference evidence="12" key="1">
    <citation type="submission" date="2020-12" db="EMBL/GenBank/DDBJ databases">
        <title>M. sibirica DSM 26468T genome.</title>
        <authorList>
            <person name="Thieme N."/>
            <person name="Rettenmaier R."/>
            <person name="Zverlov V."/>
            <person name="Liebl W."/>
        </authorList>
    </citation>
    <scope>NUCLEOTIDE SEQUENCE</scope>
    <source>
        <strain evidence="12">DSM 26468</strain>
    </source>
</reference>
<accession>A0A8J7L2T1</accession>
<evidence type="ECO:0000256" key="8">
    <source>
        <dbReference type="ARBA" id="ARBA00023136"/>
    </source>
</evidence>
<keyword evidence="9" id="KW-1133">Transmembrane helix</keyword>
<evidence type="ECO:0000313" key="13">
    <source>
        <dbReference type="Proteomes" id="UP000623269"/>
    </source>
</evidence>
<dbReference type="SMART" id="SM00388">
    <property type="entry name" value="HisKA"/>
    <property type="match status" value="1"/>
</dbReference>
<dbReference type="EC" id="2.7.13.3" evidence="3"/>
<organism evidence="12 13">
    <name type="scientific">Mobilitalea sibirica</name>
    <dbReference type="NCBI Taxonomy" id="1462919"/>
    <lineage>
        <taxon>Bacteria</taxon>
        <taxon>Bacillati</taxon>
        <taxon>Bacillota</taxon>
        <taxon>Clostridia</taxon>
        <taxon>Lachnospirales</taxon>
        <taxon>Lachnospiraceae</taxon>
        <taxon>Mobilitalea</taxon>
    </lineage>
</organism>
<evidence type="ECO:0000313" key="12">
    <source>
        <dbReference type="EMBL" id="MBH1941273.1"/>
    </source>
</evidence>
<dbReference type="CDD" id="cd06225">
    <property type="entry name" value="HAMP"/>
    <property type="match status" value="1"/>
</dbReference>
<name>A0A8J7L2T1_9FIRM</name>
<comment type="caution">
    <text evidence="12">The sequence shown here is derived from an EMBL/GenBank/DDBJ whole genome shotgun (WGS) entry which is preliminary data.</text>
</comment>
<keyword evidence="4" id="KW-0597">Phosphoprotein</keyword>
<dbReference type="PANTHER" id="PTHR45453:SF1">
    <property type="entry name" value="PHOSPHATE REGULON SENSOR PROTEIN PHOR"/>
    <property type="match status" value="1"/>
</dbReference>
<comment type="catalytic activity">
    <reaction evidence="1">
        <text>ATP + protein L-histidine = ADP + protein N-phospho-L-histidine.</text>
        <dbReference type="EC" id="2.7.13.3"/>
    </reaction>
</comment>
<feature type="domain" description="Histidine kinase" evidence="10">
    <location>
        <begin position="249"/>
        <end position="466"/>
    </location>
</feature>
<dbReference type="CDD" id="cd00082">
    <property type="entry name" value="HisKA"/>
    <property type="match status" value="1"/>
</dbReference>
<feature type="transmembrane region" description="Helical" evidence="9">
    <location>
        <begin position="169"/>
        <end position="187"/>
    </location>
</feature>
<dbReference type="Gene3D" id="3.30.565.10">
    <property type="entry name" value="Histidine kinase-like ATPase, C-terminal domain"/>
    <property type="match status" value="1"/>
</dbReference>
<dbReference type="PROSITE" id="PS50885">
    <property type="entry name" value="HAMP"/>
    <property type="match status" value="1"/>
</dbReference>
<dbReference type="SUPFAM" id="SSF158472">
    <property type="entry name" value="HAMP domain-like"/>
    <property type="match status" value="1"/>
</dbReference>
<keyword evidence="7" id="KW-0902">Two-component regulatory system</keyword>
<dbReference type="CDD" id="cd00075">
    <property type="entry name" value="HATPase"/>
    <property type="match status" value="1"/>
</dbReference>
<dbReference type="Gene3D" id="1.10.287.130">
    <property type="match status" value="1"/>
</dbReference>
<gene>
    <name evidence="12" type="ORF">I5677_10245</name>
</gene>
<evidence type="ECO:0000256" key="4">
    <source>
        <dbReference type="ARBA" id="ARBA00022553"/>
    </source>
</evidence>
<dbReference type="GO" id="GO:0000155">
    <property type="term" value="F:phosphorelay sensor kinase activity"/>
    <property type="evidence" value="ECO:0007669"/>
    <property type="project" value="InterPro"/>
</dbReference>
<dbReference type="InterPro" id="IPR005467">
    <property type="entry name" value="His_kinase_dom"/>
</dbReference>
<dbReference type="SMART" id="SM00304">
    <property type="entry name" value="HAMP"/>
    <property type="match status" value="1"/>
</dbReference>
<evidence type="ECO:0000256" key="1">
    <source>
        <dbReference type="ARBA" id="ARBA00000085"/>
    </source>
</evidence>
<protein>
    <recommendedName>
        <fullName evidence="3">histidine kinase</fullName>
        <ecNumber evidence="3">2.7.13.3</ecNumber>
    </recommendedName>
</protein>
<dbReference type="Pfam" id="PF00672">
    <property type="entry name" value="HAMP"/>
    <property type="match status" value="1"/>
</dbReference>
<dbReference type="SUPFAM" id="SSF55874">
    <property type="entry name" value="ATPase domain of HSP90 chaperone/DNA topoisomerase II/histidine kinase"/>
    <property type="match status" value="1"/>
</dbReference>
<evidence type="ECO:0000256" key="5">
    <source>
        <dbReference type="ARBA" id="ARBA00022679"/>
    </source>
</evidence>
<dbReference type="InterPro" id="IPR003594">
    <property type="entry name" value="HATPase_dom"/>
</dbReference>
<dbReference type="InterPro" id="IPR050351">
    <property type="entry name" value="BphY/WalK/GraS-like"/>
</dbReference>
<sequence>MRMHMLLIFIVVGVVPLSIFSYVILSTYENKAVNNKRLELQGQGNILSNIIFPTGYLTTSEVNATDHSRIDDEVNRLAEIYNGRIIIVNNNLNIVKDTYGFDEGKYLISEEVIRCLNGSKPWFHDRKSNYIKLTYPITNNNTKEIVGAIVMNFSTREIQTVRLSLEQRAVMFALTLAILIIVFAIYFSRKLTKPLTSVVNSIDRLTEGYLEEEVSIKGFYEIEKISDSFNHMISRMQKLESSRQEFVSNVSHELKTPITSIKVLADSLLMQEDTPVELYREFLVDITDEIERENKIINDLLSLVKLDKTAGDMNISSININELLEQILKRLRPIAKNRNIEMIYESFRPVIADIDEVKLSLAISNLIENAIKYNIEDGWIRVSLNADHKYFFIKVSDSGIGIPEDAQDYIFERFYRVDKARSRESGGTGLGLAITKNVIQMHRGAIKVYSKEGEGTTFNVRIPLNYIV</sequence>
<dbReference type="InterPro" id="IPR036890">
    <property type="entry name" value="HATPase_C_sf"/>
</dbReference>
<evidence type="ECO:0000259" key="11">
    <source>
        <dbReference type="PROSITE" id="PS50885"/>
    </source>
</evidence>
<keyword evidence="13" id="KW-1185">Reference proteome</keyword>
<evidence type="ECO:0000256" key="6">
    <source>
        <dbReference type="ARBA" id="ARBA00022777"/>
    </source>
</evidence>
<evidence type="ECO:0000259" key="10">
    <source>
        <dbReference type="PROSITE" id="PS50109"/>
    </source>
</evidence>
<evidence type="ECO:0000256" key="9">
    <source>
        <dbReference type="SAM" id="Phobius"/>
    </source>
</evidence>
<keyword evidence="8 9" id="KW-0472">Membrane</keyword>
<dbReference type="InterPro" id="IPR003660">
    <property type="entry name" value="HAMP_dom"/>
</dbReference>
<evidence type="ECO:0000256" key="3">
    <source>
        <dbReference type="ARBA" id="ARBA00012438"/>
    </source>
</evidence>
<dbReference type="GO" id="GO:0005886">
    <property type="term" value="C:plasma membrane"/>
    <property type="evidence" value="ECO:0007669"/>
    <property type="project" value="TreeGrafter"/>
</dbReference>
<dbReference type="GO" id="GO:0004721">
    <property type="term" value="F:phosphoprotein phosphatase activity"/>
    <property type="evidence" value="ECO:0007669"/>
    <property type="project" value="TreeGrafter"/>
</dbReference>
<dbReference type="Pfam" id="PF00512">
    <property type="entry name" value="HisKA"/>
    <property type="match status" value="1"/>
</dbReference>
<dbReference type="SUPFAM" id="SSF47384">
    <property type="entry name" value="Homodimeric domain of signal transducing histidine kinase"/>
    <property type="match status" value="1"/>
</dbReference>
<evidence type="ECO:0000256" key="2">
    <source>
        <dbReference type="ARBA" id="ARBA00004370"/>
    </source>
</evidence>